<evidence type="ECO:0000256" key="1">
    <source>
        <dbReference type="SAM" id="MobiDB-lite"/>
    </source>
</evidence>
<evidence type="ECO:0000313" key="2">
    <source>
        <dbReference type="EMBL" id="MPD00498.1"/>
    </source>
</evidence>
<name>A0A5B7K5E4_PORTR</name>
<keyword evidence="3" id="KW-1185">Reference proteome</keyword>
<accession>A0A5B7K5E4</accession>
<dbReference type="AlphaFoldDB" id="A0A5B7K5E4"/>
<feature type="region of interest" description="Disordered" evidence="1">
    <location>
        <begin position="1"/>
        <end position="28"/>
    </location>
</feature>
<organism evidence="2 3">
    <name type="scientific">Portunus trituberculatus</name>
    <name type="common">Swimming crab</name>
    <name type="synonym">Neptunus trituberculatus</name>
    <dbReference type="NCBI Taxonomy" id="210409"/>
    <lineage>
        <taxon>Eukaryota</taxon>
        <taxon>Metazoa</taxon>
        <taxon>Ecdysozoa</taxon>
        <taxon>Arthropoda</taxon>
        <taxon>Crustacea</taxon>
        <taxon>Multicrustacea</taxon>
        <taxon>Malacostraca</taxon>
        <taxon>Eumalacostraca</taxon>
        <taxon>Eucarida</taxon>
        <taxon>Decapoda</taxon>
        <taxon>Pleocyemata</taxon>
        <taxon>Brachyura</taxon>
        <taxon>Eubrachyura</taxon>
        <taxon>Portunoidea</taxon>
        <taxon>Portunidae</taxon>
        <taxon>Portuninae</taxon>
        <taxon>Portunus</taxon>
    </lineage>
</organism>
<reference evidence="2 3" key="1">
    <citation type="submission" date="2019-05" db="EMBL/GenBank/DDBJ databases">
        <title>Another draft genome of Portunus trituberculatus and its Hox gene families provides insights of decapod evolution.</title>
        <authorList>
            <person name="Jeong J.-H."/>
            <person name="Song I."/>
            <person name="Kim S."/>
            <person name="Choi T."/>
            <person name="Kim D."/>
            <person name="Ryu S."/>
            <person name="Kim W."/>
        </authorList>
    </citation>
    <scope>NUCLEOTIDE SEQUENCE [LARGE SCALE GENOMIC DNA]</scope>
    <source>
        <tissue evidence="2">Muscle</tissue>
    </source>
</reference>
<comment type="caution">
    <text evidence="2">The sequence shown here is derived from an EMBL/GenBank/DDBJ whole genome shotgun (WGS) entry which is preliminary data.</text>
</comment>
<dbReference type="EMBL" id="VSRR010123204">
    <property type="protein sequence ID" value="MPD00498.1"/>
    <property type="molecule type" value="Genomic_DNA"/>
</dbReference>
<feature type="compositionally biased region" description="Polar residues" evidence="1">
    <location>
        <begin position="61"/>
        <end position="82"/>
    </location>
</feature>
<proteinExistence type="predicted"/>
<sequence length="82" mass="9516">MFLVFRQARQQCRESHHDQQLPSKTHSGDKVPCSVGLIWIAPLNNTIWLMHTRPTQRGRHNTTTPQSKLETSYPYNNITTIT</sequence>
<feature type="region of interest" description="Disordered" evidence="1">
    <location>
        <begin position="54"/>
        <end position="82"/>
    </location>
</feature>
<protein>
    <submittedName>
        <fullName evidence="2">Uncharacterized protein</fullName>
    </submittedName>
</protein>
<gene>
    <name evidence="2" type="ORF">E2C01_095973</name>
</gene>
<evidence type="ECO:0000313" key="3">
    <source>
        <dbReference type="Proteomes" id="UP000324222"/>
    </source>
</evidence>
<dbReference type="Proteomes" id="UP000324222">
    <property type="component" value="Unassembled WGS sequence"/>
</dbReference>